<feature type="domain" description="HTH gntR-type" evidence="4">
    <location>
        <begin position="16"/>
        <end position="83"/>
    </location>
</feature>
<keyword evidence="2" id="KW-0238">DNA-binding</keyword>
<dbReference type="SUPFAM" id="SSF46785">
    <property type="entry name" value="Winged helix' DNA-binding domain"/>
    <property type="match status" value="1"/>
</dbReference>
<dbReference type="GO" id="GO:0003700">
    <property type="term" value="F:DNA-binding transcription factor activity"/>
    <property type="evidence" value="ECO:0007669"/>
    <property type="project" value="InterPro"/>
</dbReference>
<dbReference type="EMBL" id="JAAAMU010000001">
    <property type="protein sequence ID" value="NBC67476.1"/>
    <property type="molecule type" value="Genomic_DNA"/>
</dbReference>
<keyword evidence="3" id="KW-0804">Transcription</keyword>
<protein>
    <submittedName>
        <fullName evidence="5">GntR family transcriptional regulator</fullName>
    </submittedName>
</protein>
<evidence type="ECO:0000256" key="2">
    <source>
        <dbReference type="ARBA" id="ARBA00023125"/>
    </source>
</evidence>
<dbReference type="PANTHER" id="PTHR43537:SF24">
    <property type="entry name" value="GLUCONATE OPERON TRANSCRIPTIONAL REPRESSOR"/>
    <property type="match status" value="1"/>
</dbReference>
<dbReference type="GO" id="GO:0003677">
    <property type="term" value="F:DNA binding"/>
    <property type="evidence" value="ECO:0007669"/>
    <property type="project" value="UniProtKB-KW"/>
</dbReference>
<dbReference type="AlphaFoldDB" id="A0A7X4YKQ8"/>
<dbReference type="InterPro" id="IPR036390">
    <property type="entry name" value="WH_DNA-bd_sf"/>
</dbReference>
<evidence type="ECO:0000256" key="1">
    <source>
        <dbReference type="ARBA" id="ARBA00023015"/>
    </source>
</evidence>
<name>A0A7X4YKQ8_9BACL</name>
<gene>
    <name evidence="5" type="ORF">GT003_00520</name>
</gene>
<dbReference type="OrthoDB" id="574518at2"/>
<dbReference type="Gene3D" id="1.20.120.530">
    <property type="entry name" value="GntR ligand-binding domain-like"/>
    <property type="match status" value="1"/>
</dbReference>
<dbReference type="InterPro" id="IPR008920">
    <property type="entry name" value="TF_FadR/GntR_C"/>
</dbReference>
<sequence>MESDNGQKMLDKLVVSNMWDQTYHILKENILSRRFRANEKLLIPQLAEQLGVSRTPIRDALNRLEMEGLVRTVSKVGTFVSPVQESHVNDIMDSRLMIDLWTLEGISKMGANELAERMTALDSIMAQAAAAAAGMEHFDPLQSRYDLEFHLAFVGLGGNLKNVELYKSLMNVRYLNLGERHITPAMVRQAFEQHLAVYRAVVARDFAAAKQAIGAHLSYSRHNILAVIQENGGTL</sequence>
<keyword evidence="1" id="KW-0805">Transcription regulation</keyword>
<evidence type="ECO:0000256" key="3">
    <source>
        <dbReference type="ARBA" id="ARBA00023163"/>
    </source>
</evidence>
<dbReference type="SMART" id="SM00345">
    <property type="entry name" value="HTH_GNTR"/>
    <property type="match status" value="1"/>
</dbReference>
<evidence type="ECO:0000313" key="5">
    <source>
        <dbReference type="EMBL" id="NBC67476.1"/>
    </source>
</evidence>
<dbReference type="RefSeq" id="WP_161693303.1">
    <property type="nucleotide sequence ID" value="NZ_JAAAMU010000001.1"/>
</dbReference>
<proteinExistence type="predicted"/>
<dbReference type="Gene3D" id="1.10.10.10">
    <property type="entry name" value="Winged helix-like DNA-binding domain superfamily/Winged helix DNA-binding domain"/>
    <property type="match status" value="1"/>
</dbReference>
<dbReference type="InterPro" id="IPR000524">
    <property type="entry name" value="Tscrpt_reg_HTH_GntR"/>
</dbReference>
<dbReference type="PANTHER" id="PTHR43537">
    <property type="entry name" value="TRANSCRIPTIONAL REGULATOR, GNTR FAMILY"/>
    <property type="match status" value="1"/>
</dbReference>
<dbReference type="InterPro" id="IPR011711">
    <property type="entry name" value="GntR_C"/>
</dbReference>
<dbReference type="Pfam" id="PF00392">
    <property type="entry name" value="GntR"/>
    <property type="match status" value="1"/>
</dbReference>
<dbReference type="Pfam" id="PF07729">
    <property type="entry name" value="FCD"/>
    <property type="match status" value="1"/>
</dbReference>
<evidence type="ECO:0000259" key="4">
    <source>
        <dbReference type="PROSITE" id="PS50949"/>
    </source>
</evidence>
<reference evidence="5 6" key="1">
    <citation type="submission" date="2020-01" db="EMBL/GenBank/DDBJ databases">
        <title>Paenibacillus soybeanensis sp. nov. isolated from the nodules of soybean (Glycine max(L.) Merr).</title>
        <authorList>
            <person name="Wang H."/>
        </authorList>
    </citation>
    <scope>NUCLEOTIDE SEQUENCE [LARGE SCALE GENOMIC DNA]</scope>
    <source>
        <strain evidence="5 6">DSM 23054</strain>
    </source>
</reference>
<dbReference type="SUPFAM" id="SSF48008">
    <property type="entry name" value="GntR ligand-binding domain-like"/>
    <property type="match status" value="1"/>
</dbReference>
<dbReference type="SMART" id="SM00895">
    <property type="entry name" value="FCD"/>
    <property type="match status" value="1"/>
</dbReference>
<dbReference type="CDD" id="cd07377">
    <property type="entry name" value="WHTH_GntR"/>
    <property type="match status" value="1"/>
</dbReference>
<dbReference type="PRINTS" id="PR00035">
    <property type="entry name" value="HTHGNTR"/>
</dbReference>
<dbReference type="Proteomes" id="UP000558113">
    <property type="component" value="Unassembled WGS sequence"/>
</dbReference>
<organism evidence="5 6">
    <name type="scientific">Paenibacillus sacheonensis</name>
    <dbReference type="NCBI Taxonomy" id="742054"/>
    <lineage>
        <taxon>Bacteria</taxon>
        <taxon>Bacillati</taxon>
        <taxon>Bacillota</taxon>
        <taxon>Bacilli</taxon>
        <taxon>Bacillales</taxon>
        <taxon>Paenibacillaceae</taxon>
        <taxon>Paenibacillus</taxon>
    </lineage>
</organism>
<keyword evidence="6" id="KW-1185">Reference proteome</keyword>
<dbReference type="InterPro" id="IPR036388">
    <property type="entry name" value="WH-like_DNA-bd_sf"/>
</dbReference>
<evidence type="ECO:0000313" key="6">
    <source>
        <dbReference type="Proteomes" id="UP000558113"/>
    </source>
</evidence>
<comment type="caution">
    <text evidence="5">The sequence shown here is derived from an EMBL/GenBank/DDBJ whole genome shotgun (WGS) entry which is preliminary data.</text>
</comment>
<accession>A0A7X4YKQ8</accession>
<dbReference type="PROSITE" id="PS50949">
    <property type="entry name" value="HTH_GNTR"/>
    <property type="match status" value="1"/>
</dbReference>